<dbReference type="InterPro" id="IPR029787">
    <property type="entry name" value="Nucleotide_cyclase"/>
</dbReference>
<dbReference type="InterPro" id="IPR043128">
    <property type="entry name" value="Rev_trsase/Diguanyl_cyclase"/>
</dbReference>
<keyword evidence="3" id="KW-0812">Transmembrane</keyword>
<dbReference type="PANTHER" id="PTHR45138:SF9">
    <property type="entry name" value="DIGUANYLATE CYCLASE DGCM-RELATED"/>
    <property type="match status" value="1"/>
</dbReference>
<dbReference type="InterPro" id="IPR050469">
    <property type="entry name" value="Diguanylate_Cyclase"/>
</dbReference>
<evidence type="ECO:0000313" key="6">
    <source>
        <dbReference type="Proteomes" id="UP000587760"/>
    </source>
</evidence>
<dbReference type="Pfam" id="PF14827">
    <property type="entry name" value="dCache_3"/>
    <property type="match status" value="1"/>
</dbReference>
<dbReference type="PANTHER" id="PTHR45138">
    <property type="entry name" value="REGULATORY COMPONENTS OF SENSORY TRANSDUCTION SYSTEM"/>
    <property type="match status" value="1"/>
</dbReference>
<dbReference type="GO" id="GO:0043709">
    <property type="term" value="P:cell adhesion involved in single-species biofilm formation"/>
    <property type="evidence" value="ECO:0007669"/>
    <property type="project" value="TreeGrafter"/>
</dbReference>
<keyword evidence="6" id="KW-1185">Reference proteome</keyword>
<dbReference type="FunFam" id="3.30.70.270:FF:000001">
    <property type="entry name" value="Diguanylate cyclase domain protein"/>
    <property type="match status" value="1"/>
</dbReference>
<dbReference type="SUPFAM" id="SSF55073">
    <property type="entry name" value="Nucleotide cyclase"/>
    <property type="match status" value="1"/>
</dbReference>
<organism evidence="5 6">
    <name type="scientific">Spirochaeta isovalerica</name>
    <dbReference type="NCBI Taxonomy" id="150"/>
    <lineage>
        <taxon>Bacteria</taxon>
        <taxon>Pseudomonadati</taxon>
        <taxon>Spirochaetota</taxon>
        <taxon>Spirochaetia</taxon>
        <taxon>Spirochaetales</taxon>
        <taxon>Spirochaetaceae</taxon>
        <taxon>Spirochaeta</taxon>
    </lineage>
</organism>
<dbReference type="EMBL" id="JACHGJ010000005">
    <property type="protein sequence ID" value="MBB6480963.1"/>
    <property type="molecule type" value="Genomic_DNA"/>
</dbReference>
<gene>
    <name evidence="5" type="ORF">HNR50_002636</name>
</gene>
<comment type="catalytic activity">
    <reaction evidence="2">
        <text>2 GTP = 3',3'-c-di-GMP + 2 diphosphate</text>
        <dbReference type="Rhea" id="RHEA:24898"/>
        <dbReference type="ChEBI" id="CHEBI:33019"/>
        <dbReference type="ChEBI" id="CHEBI:37565"/>
        <dbReference type="ChEBI" id="CHEBI:58805"/>
        <dbReference type="EC" id="2.7.7.65"/>
    </reaction>
</comment>
<feature type="transmembrane region" description="Helical" evidence="3">
    <location>
        <begin position="317"/>
        <end position="338"/>
    </location>
</feature>
<dbReference type="SMART" id="SM00267">
    <property type="entry name" value="GGDEF"/>
    <property type="match status" value="1"/>
</dbReference>
<dbReference type="InterPro" id="IPR000160">
    <property type="entry name" value="GGDEF_dom"/>
</dbReference>
<proteinExistence type="predicted"/>
<feature type="transmembrane region" description="Helical" evidence="3">
    <location>
        <begin position="7"/>
        <end position="26"/>
    </location>
</feature>
<dbReference type="GO" id="GO:1902201">
    <property type="term" value="P:negative regulation of bacterial-type flagellum-dependent cell motility"/>
    <property type="evidence" value="ECO:0007669"/>
    <property type="project" value="TreeGrafter"/>
</dbReference>
<dbReference type="CDD" id="cd01949">
    <property type="entry name" value="GGDEF"/>
    <property type="match status" value="1"/>
</dbReference>
<sequence length="506" mass="58614">MRRTRRNVLMILFVSIISLLSVYLGLYSNYLKDTDEIYSRYATKLERESEALISLYSEWAVQIWETEINTEPVLTLLHNAYNANDEAEKDAYRKELYKLLEPFYANLINHNFRQIHFHEKNNLSFLRMHRPSRYGDDLTGIRYSVESVNQTRKPLSGFEEGRIFNGYRNVFPLEYKGENLGTVEVSFNMSLLINKLEERFYGKAQFIILQSVIDEKVFDEEKSNYIPWQMDSSFLLDKGISESCILENVVEESDKTAIKRILDKELKSNNESFTIHLPGGEGLILSFRAVRNFDKRIVAYIFTRSPDDSIIDLQKSFLIISISFALLFFLLLFFLYYYNKSEKKLEELVIHDQLTGAYSRRIVLEKLKYELERFRRYGGPFSIAMIDIDHFKAVNDEHGHLAGDAVLKEMASLISGKIRTTDIFGRYGGEEFLLILPETDLSMAHQVLDLIRIEVGNFLFSKAGRITISIGVAEVSPEEAEINPLIEAADTNLYKAKNEGRNRVVS</sequence>
<dbReference type="Pfam" id="PF00990">
    <property type="entry name" value="GGDEF"/>
    <property type="match status" value="1"/>
</dbReference>
<dbReference type="AlphaFoldDB" id="A0A841RAL8"/>
<evidence type="ECO:0000256" key="3">
    <source>
        <dbReference type="SAM" id="Phobius"/>
    </source>
</evidence>
<evidence type="ECO:0000256" key="2">
    <source>
        <dbReference type="ARBA" id="ARBA00034247"/>
    </source>
</evidence>
<keyword evidence="3" id="KW-0472">Membrane</keyword>
<dbReference type="InterPro" id="IPR029150">
    <property type="entry name" value="dCache_3"/>
</dbReference>
<dbReference type="GO" id="GO:0052621">
    <property type="term" value="F:diguanylate cyclase activity"/>
    <property type="evidence" value="ECO:0007669"/>
    <property type="project" value="UniProtKB-EC"/>
</dbReference>
<evidence type="ECO:0000256" key="1">
    <source>
        <dbReference type="ARBA" id="ARBA00012528"/>
    </source>
</evidence>
<reference evidence="5 6" key="1">
    <citation type="submission" date="2020-08" db="EMBL/GenBank/DDBJ databases">
        <title>Genomic Encyclopedia of Type Strains, Phase IV (KMG-IV): sequencing the most valuable type-strain genomes for metagenomic binning, comparative biology and taxonomic classification.</title>
        <authorList>
            <person name="Goeker M."/>
        </authorList>
    </citation>
    <scope>NUCLEOTIDE SEQUENCE [LARGE SCALE GENOMIC DNA]</scope>
    <source>
        <strain evidence="5 6">DSM 2461</strain>
    </source>
</reference>
<accession>A0A841RAL8</accession>
<dbReference type="EC" id="2.7.7.65" evidence="1"/>
<dbReference type="RefSeq" id="WP_184747215.1">
    <property type="nucleotide sequence ID" value="NZ_JACHGJ010000005.1"/>
</dbReference>
<dbReference type="NCBIfam" id="TIGR00254">
    <property type="entry name" value="GGDEF"/>
    <property type="match status" value="1"/>
</dbReference>
<dbReference type="Gene3D" id="3.30.70.270">
    <property type="match status" value="1"/>
</dbReference>
<dbReference type="GO" id="GO:0005886">
    <property type="term" value="C:plasma membrane"/>
    <property type="evidence" value="ECO:0007669"/>
    <property type="project" value="TreeGrafter"/>
</dbReference>
<dbReference type="Proteomes" id="UP000587760">
    <property type="component" value="Unassembled WGS sequence"/>
</dbReference>
<evidence type="ECO:0000259" key="4">
    <source>
        <dbReference type="PROSITE" id="PS50887"/>
    </source>
</evidence>
<dbReference type="PROSITE" id="PS50887">
    <property type="entry name" value="GGDEF"/>
    <property type="match status" value="1"/>
</dbReference>
<comment type="caution">
    <text evidence="5">The sequence shown here is derived from an EMBL/GenBank/DDBJ whole genome shotgun (WGS) entry which is preliminary data.</text>
</comment>
<evidence type="ECO:0000313" key="5">
    <source>
        <dbReference type="EMBL" id="MBB6480963.1"/>
    </source>
</evidence>
<protein>
    <recommendedName>
        <fullName evidence="1">diguanylate cyclase</fullName>
        <ecNumber evidence="1">2.7.7.65</ecNumber>
    </recommendedName>
</protein>
<name>A0A841RAL8_9SPIO</name>
<keyword evidence="3" id="KW-1133">Transmembrane helix</keyword>
<feature type="domain" description="GGDEF" evidence="4">
    <location>
        <begin position="379"/>
        <end position="506"/>
    </location>
</feature>